<comment type="caution">
    <text evidence="1">The sequence shown here is derived from an EMBL/GenBank/DDBJ whole genome shotgun (WGS) entry which is preliminary data.</text>
</comment>
<proteinExistence type="predicted"/>
<sequence>MHPVVMLLRGM</sequence>
<evidence type="ECO:0000313" key="1">
    <source>
        <dbReference type="EMBL" id="SCM01021.1"/>
    </source>
</evidence>
<protein>
    <submittedName>
        <fullName evidence="1">Uncharacterized protein</fullName>
    </submittedName>
</protein>
<gene>
    <name evidence="1" type="ORF">BCB44BAC_03415</name>
</gene>
<dbReference type="EMBL" id="FMIK01000047">
    <property type="protein sequence ID" value="SCM01021.1"/>
    <property type="molecule type" value="Genomic_DNA"/>
</dbReference>
<name>A0AAX2CKK0_9BACI</name>
<reference evidence="1 2" key="1">
    <citation type="submission" date="2016-08" db="EMBL/GenBank/DDBJ databases">
        <authorList>
            <person name="Loux V."/>
            <person name="Rue O."/>
        </authorList>
    </citation>
    <scope>NUCLEOTIDE SEQUENCE [LARGE SCALE GENOMIC DNA]</scope>
    <source>
        <strain evidence="1 2">AFSSA_08CEB44bac</strain>
    </source>
</reference>
<evidence type="ECO:0000313" key="2">
    <source>
        <dbReference type="Proteomes" id="UP000242164"/>
    </source>
</evidence>
<dbReference type="Proteomes" id="UP000242164">
    <property type="component" value="Unassembled WGS sequence"/>
</dbReference>
<accession>A0AAX2CKK0</accession>
<organism evidence="1 2">
    <name type="scientific">Bacillus cytotoxicus</name>
    <dbReference type="NCBI Taxonomy" id="580165"/>
    <lineage>
        <taxon>Bacteria</taxon>
        <taxon>Bacillati</taxon>
        <taxon>Bacillota</taxon>
        <taxon>Bacilli</taxon>
        <taxon>Bacillales</taxon>
        <taxon>Bacillaceae</taxon>
        <taxon>Bacillus</taxon>
        <taxon>Bacillus cereus group</taxon>
    </lineage>
</organism>